<dbReference type="Proteomes" id="UP000257554">
    <property type="component" value="Segment"/>
</dbReference>
<dbReference type="RefSeq" id="YP_010097702.1">
    <property type="nucleotide sequence ID" value="NC_055760.1"/>
</dbReference>
<accession>A0A345MT09</accession>
<reference evidence="2 3" key="1">
    <citation type="submission" date="2018-07" db="EMBL/GenBank/DDBJ databases">
        <title>Uncovering a Universe of Circular DNA Viruses in Animal Metagenomes.</title>
        <authorList>
            <person name="Tisza M."/>
            <person name="Buck C."/>
            <person name="Pastrana D."/>
            <person name="Welch N."/>
            <person name="Peretti A."/>
        </authorList>
    </citation>
    <scope>NUCLEOTIDE SEQUENCE [LARGE SCALE GENOMIC DNA]</scope>
    <source>
        <strain evidence="2">Ctbg_1</strain>
    </source>
</reference>
<dbReference type="EMBL" id="MH616963">
    <property type="protein sequence ID" value="AXH74509.1"/>
    <property type="molecule type" value="Genomic_DNA"/>
</dbReference>
<organism evidence="2 3">
    <name type="scientific">crAssphage sp. isolate ctbg_1</name>
    <dbReference type="NCBI Taxonomy" id="2989854"/>
    <lineage>
        <taxon>Viruses</taxon>
        <taxon>Duplodnaviria</taxon>
        <taxon>Heunggongvirae</taxon>
        <taxon>Uroviricota</taxon>
        <taxon>Caudoviricetes</taxon>
        <taxon>Crassvirales</taxon>
        <taxon>Intestiviridae</taxon>
        <taxon>Crudevirinae</taxon>
        <taxon>Whopevirus</taxon>
        <taxon>Whopevirus animalis</taxon>
    </lineage>
</organism>
<dbReference type="GeneID" id="76971881"/>
<evidence type="ECO:0000313" key="2">
    <source>
        <dbReference type="EMBL" id="AXH74509.1"/>
    </source>
</evidence>
<evidence type="ECO:0000313" key="3">
    <source>
        <dbReference type="Proteomes" id="UP000257554"/>
    </source>
</evidence>
<evidence type="ECO:0000256" key="1">
    <source>
        <dbReference type="SAM" id="MobiDB-lite"/>
    </source>
</evidence>
<protein>
    <submittedName>
        <fullName evidence="2">Uncharacterized protein</fullName>
    </submittedName>
</protein>
<name>A0A345MT09_9CAUD</name>
<sequence length="226" mass="26035">MEKIMNKVNQTSSVASDKAAQADTAKKSTRKSTTKAAKPKAERKYPEIVEVVVRGIDYYEYQRTNDDGEVECDEKTGKPIIERRVVLHLEEEIDGILSEEYKFKIGKINRLTYSAYYLRKALADSAFEIDFELTAVEMEYGIKSMAKLSLMAALKGSTIRLKRTFHPKGEKYTDANGQQREFQQNYFERDILNIDVPQRNLDMFPRALEKEVQILLAKKDADKDDE</sequence>
<proteinExistence type="predicted"/>
<keyword evidence="3" id="KW-1185">Reference proteome</keyword>
<feature type="region of interest" description="Disordered" evidence="1">
    <location>
        <begin position="1"/>
        <end position="42"/>
    </location>
</feature>